<keyword evidence="1" id="KW-1133">Transmembrane helix</keyword>
<comment type="caution">
    <text evidence="2">The sequence shown here is derived from an EMBL/GenBank/DDBJ whole genome shotgun (WGS) entry which is preliminary data.</text>
</comment>
<keyword evidence="1" id="KW-0472">Membrane</keyword>
<dbReference type="EMBL" id="RZNC01000001">
    <property type="protein sequence ID" value="RWZ68122.1"/>
    <property type="molecule type" value="Genomic_DNA"/>
</dbReference>
<reference evidence="2 3" key="1">
    <citation type="submission" date="2018-12" db="EMBL/GenBank/DDBJ databases">
        <authorList>
            <person name="Li F."/>
        </authorList>
    </citation>
    <scope>NUCLEOTIDE SEQUENCE [LARGE SCALE GENOMIC DNA]</scope>
    <source>
        <strain evidence="2 3">8H24J-4-2</strain>
    </source>
</reference>
<keyword evidence="1" id="KW-0812">Transmembrane</keyword>
<dbReference type="OrthoDB" id="9852484at2"/>
<feature type="transmembrane region" description="Helical" evidence="1">
    <location>
        <begin position="7"/>
        <end position="30"/>
    </location>
</feature>
<protein>
    <submittedName>
        <fullName evidence="2">Uncharacterized protein</fullName>
    </submittedName>
</protein>
<dbReference type="RefSeq" id="WP_128497355.1">
    <property type="nucleotide sequence ID" value="NZ_RZNC01000001.1"/>
</dbReference>
<evidence type="ECO:0000313" key="2">
    <source>
        <dbReference type="EMBL" id="RWZ68122.1"/>
    </source>
</evidence>
<accession>A0A3S5CP70</accession>
<keyword evidence="3" id="KW-1185">Reference proteome</keyword>
<feature type="transmembrane region" description="Helical" evidence="1">
    <location>
        <begin position="134"/>
        <end position="157"/>
    </location>
</feature>
<dbReference type="Proteomes" id="UP000288603">
    <property type="component" value="Unassembled WGS sequence"/>
</dbReference>
<name>A0A3S5CP70_9MICO</name>
<dbReference type="AlphaFoldDB" id="A0A3S5CP70"/>
<proteinExistence type="predicted"/>
<sequence length="175" mass="18057">MTGTRRLLVGLIGSGLSFVLIAVGVVLVFADAQARLDAATRIAIQSEVLDEAPVRTSPDVVARTIVVDSMSLDGPLPRYSIVVVDAAGYRRTIDDPHGVVFVDEGGYQYVSYGSFGGMGTGSPVPLPRPWIPRLVGAVLAAGLSLAVATGAGLALTWRPPRAGTDSSERAAASPA</sequence>
<gene>
    <name evidence="2" type="ORF">ELQ92_02455</name>
</gene>
<organism evidence="2 3">
    <name type="scientific">Labedella populi</name>
    <dbReference type="NCBI Taxonomy" id="2498850"/>
    <lineage>
        <taxon>Bacteria</taxon>
        <taxon>Bacillati</taxon>
        <taxon>Actinomycetota</taxon>
        <taxon>Actinomycetes</taxon>
        <taxon>Micrococcales</taxon>
        <taxon>Microbacteriaceae</taxon>
        <taxon>Labedella</taxon>
    </lineage>
</organism>
<evidence type="ECO:0000313" key="3">
    <source>
        <dbReference type="Proteomes" id="UP000288603"/>
    </source>
</evidence>
<evidence type="ECO:0000256" key="1">
    <source>
        <dbReference type="SAM" id="Phobius"/>
    </source>
</evidence>